<dbReference type="AlphaFoldDB" id="A0A062VID7"/>
<organism evidence="1 2">
    <name type="scientific">Hyphomonas polymorpha PS728</name>
    <dbReference type="NCBI Taxonomy" id="1280954"/>
    <lineage>
        <taxon>Bacteria</taxon>
        <taxon>Pseudomonadati</taxon>
        <taxon>Pseudomonadota</taxon>
        <taxon>Alphaproteobacteria</taxon>
        <taxon>Hyphomonadales</taxon>
        <taxon>Hyphomonadaceae</taxon>
        <taxon>Hyphomonas</taxon>
    </lineage>
</organism>
<evidence type="ECO:0000313" key="2">
    <source>
        <dbReference type="Proteomes" id="UP000027100"/>
    </source>
</evidence>
<dbReference type="RefSeq" id="WP_035594064.1">
    <property type="nucleotide sequence ID" value="NZ_ARYM01000002.1"/>
</dbReference>
<keyword evidence="2" id="KW-1185">Reference proteome</keyword>
<sequence length="102" mass="11446">MFPTVADCAEHCVPSLRACARLFCGSLSEGDSLVENFLQELLTLPVTQETLRTPRGLMATFETFLRGRFGAQSRRILLSVPPERTANAWMTIDEFLRALSRI</sequence>
<protein>
    <submittedName>
        <fullName evidence="1">Uncharacterized protein</fullName>
    </submittedName>
</protein>
<accession>A0A062VID7</accession>
<proteinExistence type="predicted"/>
<name>A0A062VID7_9PROT</name>
<dbReference type="PATRIC" id="fig|1280954.3.peg.527"/>
<dbReference type="Proteomes" id="UP000027100">
    <property type="component" value="Unassembled WGS sequence"/>
</dbReference>
<comment type="caution">
    <text evidence="1">The sequence shown here is derived from an EMBL/GenBank/DDBJ whole genome shotgun (WGS) entry which is preliminary data.</text>
</comment>
<dbReference type="OrthoDB" id="9963498at2"/>
<reference evidence="1 2" key="1">
    <citation type="journal article" date="2014" name="Antonie Van Leeuwenhoek">
        <title>Hyphomonas beringensis sp. nov. and Hyphomonas chukchiensis sp. nov., isolated from surface seawater of the Bering Sea and Chukchi Sea.</title>
        <authorList>
            <person name="Li C."/>
            <person name="Lai Q."/>
            <person name="Li G."/>
            <person name="Dong C."/>
            <person name="Wang J."/>
            <person name="Liao Y."/>
            <person name="Shao Z."/>
        </authorList>
    </citation>
    <scope>NUCLEOTIDE SEQUENCE [LARGE SCALE GENOMIC DNA]</scope>
    <source>
        <strain evidence="1 2">PS728</strain>
    </source>
</reference>
<dbReference type="EMBL" id="ARYM01000002">
    <property type="protein sequence ID" value="KDA00263.1"/>
    <property type="molecule type" value="Genomic_DNA"/>
</dbReference>
<evidence type="ECO:0000313" key="1">
    <source>
        <dbReference type="EMBL" id="KDA00263.1"/>
    </source>
</evidence>
<gene>
    <name evidence="1" type="ORF">HPO_02577</name>
</gene>